<evidence type="ECO:0000313" key="3">
    <source>
        <dbReference type="Proteomes" id="UP001642360"/>
    </source>
</evidence>
<dbReference type="InterPro" id="IPR036249">
    <property type="entry name" value="Thioredoxin-like_sf"/>
</dbReference>
<name>A0ABC8QVI5_9AQUA</name>
<feature type="domain" description="Thioredoxin" evidence="1">
    <location>
        <begin position="37"/>
        <end position="95"/>
    </location>
</feature>
<sequence>MQNDNGRVICDGVNVVGFEYTYPRVRIHRDPSNIVLIESEEQFNNSLQKVQDESLPAVFYFTAVWCGPCRLLSPIIGQLGEKYPHVTTYKIDIDK</sequence>
<evidence type="ECO:0000259" key="1">
    <source>
        <dbReference type="Pfam" id="PF00085"/>
    </source>
</evidence>
<dbReference type="SUPFAM" id="SSF52833">
    <property type="entry name" value="Thioredoxin-like"/>
    <property type="match status" value="1"/>
</dbReference>
<organism evidence="2 3">
    <name type="scientific">Ilex paraguariensis</name>
    <name type="common">yerba mate</name>
    <dbReference type="NCBI Taxonomy" id="185542"/>
    <lineage>
        <taxon>Eukaryota</taxon>
        <taxon>Viridiplantae</taxon>
        <taxon>Streptophyta</taxon>
        <taxon>Embryophyta</taxon>
        <taxon>Tracheophyta</taxon>
        <taxon>Spermatophyta</taxon>
        <taxon>Magnoliopsida</taxon>
        <taxon>eudicotyledons</taxon>
        <taxon>Gunneridae</taxon>
        <taxon>Pentapetalae</taxon>
        <taxon>asterids</taxon>
        <taxon>campanulids</taxon>
        <taxon>Aquifoliales</taxon>
        <taxon>Aquifoliaceae</taxon>
        <taxon>Ilex</taxon>
    </lineage>
</organism>
<dbReference type="InterPro" id="IPR050620">
    <property type="entry name" value="Thioredoxin_H-type-like"/>
</dbReference>
<keyword evidence="3" id="KW-1185">Reference proteome</keyword>
<gene>
    <name evidence="2" type="ORF">ILEXP_LOCUS3761</name>
</gene>
<comment type="caution">
    <text evidence="2">The sequence shown here is derived from an EMBL/GenBank/DDBJ whole genome shotgun (WGS) entry which is preliminary data.</text>
</comment>
<dbReference type="CDD" id="cd02947">
    <property type="entry name" value="TRX_family"/>
    <property type="match status" value="1"/>
</dbReference>
<dbReference type="AlphaFoldDB" id="A0ABC8QVI5"/>
<dbReference type="Gene3D" id="3.40.30.10">
    <property type="entry name" value="Glutaredoxin"/>
    <property type="match status" value="1"/>
</dbReference>
<dbReference type="PANTHER" id="PTHR10438">
    <property type="entry name" value="THIOREDOXIN"/>
    <property type="match status" value="1"/>
</dbReference>
<accession>A0ABC8QVI5</accession>
<protein>
    <recommendedName>
        <fullName evidence="1">Thioredoxin domain-containing protein</fullName>
    </recommendedName>
</protein>
<evidence type="ECO:0000313" key="2">
    <source>
        <dbReference type="EMBL" id="CAK9136754.1"/>
    </source>
</evidence>
<dbReference type="Pfam" id="PF00085">
    <property type="entry name" value="Thioredoxin"/>
    <property type="match status" value="1"/>
</dbReference>
<reference evidence="2 3" key="1">
    <citation type="submission" date="2024-02" db="EMBL/GenBank/DDBJ databases">
        <authorList>
            <person name="Vignale AGUSTIN F."/>
            <person name="Sosa J E."/>
            <person name="Modenutti C."/>
        </authorList>
    </citation>
    <scope>NUCLEOTIDE SEQUENCE [LARGE SCALE GENOMIC DNA]</scope>
</reference>
<proteinExistence type="predicted"/>
<dbReference type="EMBL" id="CAUOFW020000777">
    <property type="protein sequence ID" value="CAK9136754.1"/>
    <property type="molecule type" value="Genomic_DNA"/>
</dbReference>
<dbReference type="Proteomes" id="UP001642360">
    <property type="component" value="Unassembled WGS sequence"/>
</dbReference>
<dbReference type="InterPro" id="IPR013766">
    <property type="entry name" value="Thioredoxin_domain"/>
</dbReference>
<dbReference type="PANTHER" id="PTHR10438:SF405">
    <property type="entry name" value="THIOREDOXIN DOMAIN-CONTAINING PROTEIN"/>
    <property type="match status" value="1"/>
</dbReference>
<feature type="non-terminal residue" evidence="2">
    <location>
        <position position="95"/>
    </location>
</feature>